<dbReference type="SUPFAM" id="SSF52540">
    <property type="entry name" value="P-loop containing nucleoside triphosphate hydrolases"/>
    <property type="match status" value="1"/>
</dbReference>
<reference evidence="2 3" key="1">
    <citation type="journal article" date="2013" name="Appl. Environ. Microbiol.">
        <title>The Carbohydrate Metabolism Signature of Lactococcus lactis Strain A12 Reveals Its Sourdough Ecosystem Origin.</title>
        <authorList>
            <person name="Passerini D."/>
            <person name="Coddeville M."/>
            <person name="Le Bourgeois P."/>
            <person name="Loubiere P."/>
            <person name="Ritzenthaler P."/>
            <person name="Fontagne-Faucher C."/>
            <person name="Daveran-Mingot M.L."/>
            <person name="Cocaign-Bousquet M."/>
        </authorList>
    </citation>
    <scope>NUCLEOTIDE SEQUENCE [LARGE SCALE GENOMIC DNA]</scope>
    <source>
        <strain evidence="2 3">A12</strain>
    </source>
</reference>
<accession>S6FGG5</accession>
<dbReference type="InterPro" id="IPR049678">
    <property type="entry name" value="LeoA-like"/>
</dbReference>
<evidence type="ECO:0000313" key="2">
    <source>
        <dbReference type="EMBL" id="CDG04411.1"/>
    </source>
</evidence>
<dbReference type="Gene3D" id="3.40.50.300">
    <property type="entry name" value="P-loop containing nucleotide triphosphate hydrolases"/>
    <property type="match status" value="1"/>
</dbReference>
<name>S6FGG5_LACLL</name>
<dbReference type="InterPro" id="IPR040576">
    <property type="entry name" value="DLP_helical"/>
</dbReference>
<comment type="caution">
    <text evidence="2">The sequence shown here is derived from an EMBL/GenBank/DDBJ whole genome shotgun (WGS) entry which is preliminary data.</text>
</comment>
<dbReference type="EMBL" id="CBLU010000009">
    <property type="protein sequence ID" value="CDG04411.1"/>
    <property type="molecule type" value="Genomic_DNA"/>
</dbReference>
<protein>
    <submittedName>
        <fullName evidence="2">UbiC transcription regulator-associated domain protein</fullName>
    </submittedName>
</protein>
<dbReference type="AlphaFoldDB" id="S6FGG5"/>
<dbReference type="NCBIfam" id="NF041922">
    <property type="entry name" value="DLP_LeoA_gen"/>
    <property type="match status" value="1"/>
</dbReference>
<dbReference type="Pfam" id="PF18709">
    <property type="entry name" value="DLP_helical"/>
    <property type="match status" value="1"/>
</dbReference>
<dbReference type="InterPro" id="IPR027417">
    <property type="entry name" value="P-loop_NTPase"/>
</dbReference>
<gene>
    <name evidence="2" type="primary">BselDRAFT_2156</name>
    <name evidence="2" type="ORF">O9U_14000</name>
</gene>
<sequence length="480" mass="54930">MKIDASESSDSIQIYHLKDFDLIDTPGLFGFKETANQEKYKEITEKYISEANLLLYVMGPSNPVKENHKAELNWLFKDLDLLSRTIFVISRFDEEANIEDEEEYQESFEVKKDNILGRLRDFNIIEGNQTVPIVAVSANPYGEGFDYWLSHSDEYSKINHIDELQLATTETIKNKGENALILATSQTIVKDVLKCQIPVAQQKVSEGAEGVNQLDRAFQEMQKEHEKTGRNIDRVIINLKEFVVDYFKDLIMQVKGTEEETLDEFFEENIGSEGIILDTKIENEFVRQLGRISTDLSKMETSFQASVKHYNNMTQELAKAGLNYGAGALKAMPKGIIDANMVLKVRDFIAPAKKFKPWGAIKFAAKLDKAIPIIAVVLDVGVAAWDIYGEHKKQKEFRKAIDSIVDDLAKQRKGYVDLLNDRDKFVRLVFPDFIALSEQMKKIKDELAKATEYQRSFEKWKMRGEEISKEIIEGEFEVIS</sequence>
<feature type="domain" description="Dynamin-like helical" evidence="1">
    <location>
        <begin position="126"/>
        <end position="455"/>
    </location>
</feature>
<evidence type="ECO:0000259" key="1">
    <source>
        <dbReference type="Pfam" id="PF18709"/>
    </source>
</evidence>
<evidence type="ECO:0000313" key="3">
    <source>
        <dbReference type="Proteomes" id="UP000015361"/>
    </source>
</evidence>
<organism evidence="2 3">
    <name type="scientific">Lactococcus lactis subsp. lactis A12</name>
    <dbReference type="NCBI Taxonomy" id="1137134"/>
    <lineage>
        <taxon>Bacteria</taxon>
        <taxon>Bacillati</taxon>
        <taxon>Bacillota</taxon>
        <taxon>Bacilli</taxon>
        <taxon>Lactobacillales</taxon>
        <taxon>Streptococcaceae</taxon>
        <taxon>Lactococcus</taxon>
    </lineage>
</organism>
<proteinExistence type="predicted"/>
<dbReference type="Proteomes" id="UP000015361">
    <property type="component" value="Unassembled WGS sequence"/>
</dbReference>